<comment type="similarity">
    <text evidence="1">Belongs to the type-I restriction system S methylase family.</text>
</comment>
<dbReference type="InterPro" id="IPR000055">
    <property type="entry name" value="Restrct_endonuc_typeI_TRD"/>
</dbReference>
<organism evidence="5">
    <name type="scientific">bioreactor metagenome</name>
    <dbReference type="NCBI Taxonomy" id="1076179"/>
    <lineage>
        <taxon>unclassified sequences</taxon>
        <taxon>metagenomes</taxon>
        <taxon>ecological metagenomes</taxon>
    </lineage>
</organism>
<dbReference type="InterPro" id="IPR052021">
    <property type="entry name" value="Type-I_RS_S_subunit"/>
</dbReference>
<evidence type="ECO:0000313" key="5">
    <source>
        <dbReference type="EMBL" id="MPN39625.1"/>
    </source>
</evidence>
<dbReference type="Pfam" id="PF01420">
    <property type="entry name" value="Methylase_S"/>
    <property type="match status" value="1"/>
</dbReference>
<accession>A0A645HKS1</accession>
<evidence type="ECO:0000259" key="4">
    <source>
        <dbReference type="Pfam" id="PF01420"/>
    </source>
</evidence>
<dbReference type="GO" id="GO:0009307">
    <property type="term" value="P:DNA restriction-modification system"/>
    <property type="evidence" value="ECO:0007669"/>
    <property type="project" value="UniProtKB-KW"/>
</dbReference>
<feature type="domain" description="Type I restriction modification DNA specificity" evidence="4">
    <location>
        <begin position="21"/>
        <end position="127"/>
    </location>
</feature>
<gene>
    <name evidence="5" type="ORF">SDC9_187153</name>
</gene>
<evidence type="ECO:0000256" key="2">
    <source>
        <dbReference type="ARBA" id="ARBA00022747"/>
    </source>
</evidence>
<dbReference type="InterPro" id="IPR044946">
    <property type="entry name" value="Restrct_endonuc_typeI_TRD_sf"/>
</dbReference>
<evidence type="ECO:0000256" key="3">
    <source>
        <dbReference type="ARBA" id="ARBA00023125"/>
    </source>
</evidence>
<dbReference type="EMBL" id="VSSQ01095542">
    <property type="protein sequence ID" value="MPN39625.1"/>
    <property type="molecule type" value="Genomic_DNA"/>
</dbReference>
<dbReference type="SUPFAM" id="SSF116734">
    <property type="entry name" value="DNA methylase specificity domain"/>
    <property type="match status" value="1"/>
</dbReference>
<keyword evidence="2" id="KW-0680">Restriction system</keyword>
<dbReference type="Gene3D" id="3.90.220.20">
    <property type="entry name" value="DNA methylase specificity domains"/>
    <property type="match status" value="1"/>
</dbReference>
<comment type="caution">
    <text evidence="5">The sequence shown here is derived from an EMBL/GenBank/DDBJ whole genome shotgun (WGS) entry which is preliminary data.</text>
</comment>
<protein>
    <recommendedName>
        <fullName evidence="4">Type I restriction modification DNA specificity domain-containing protein</fullName>
    </recommendedName>
</protein>
<proteinExistence type="inferred from homology"/>
<evidence type="ECO:0000256" key="1">
    <source>
        <dbReference type="ARBA" id="ARBA00010923"/>
    </source>
</evidence>
<name>A0A645HKS1_9ZZZZ</name>
<sequence>MLTLKSISSNGYIEKDLLEDYYATEKLNSNYISQKDDIIVRISSPYTAVLIDGTTEGFVISSYFTVIRSNKNKLLPEYLYWLLNNEETLKTIQKNNFGNILGSIRPQFFSDMEIFLLPLNEQQRISELNLLFMKEQKLLEDLKNEKKLKAKLVLEKYYGKMKGNR</sequence>
<keyword evidence="3" id="KW-0238">DNA-binding</keyword>
<dbReference type="AlphaFoldDB" id="A0A645HKS1"/>
<dbReference type="PANTHER" id="PTHR30408">
    <property type="entry name" value="TYPE-1 RESTRICTION ENZYME ECOKI SPECIFICITY PROTEIN"/>
    <property type="match status" value="1"/>
</dbReference>
<dbReference type="PANTHER" id="PTHR30408:SF12">
    <property type="entry name" value="TYPE I RESTRICTION ENZYME MJAVIII SPECIFICITY SUBUNIT"/>
    <property type="match status" value="1"/>
</dbReference>
<dbReference type="GO" id="GO:0003677">
    <property type="term" value="F:DNA binding"/>
    <property type="evidence" value="ECO:0007669"/>
    <property type="project" value="UniProtKB-KW"/>
</dbReference>
<reference evidence="5" key="1">
    <citation type="submission" date="2019-08" db="EMBL/GenBank/DDBJ databases">
        <authorList>
            <person name="Kucharzyk K."/>
            <person name="Murdoch R.W."/>
            <person name="Higgins S."/>
            <person name="Loffler F."/>
        </authorList>
    </citation>
    <scope>NUCLEOTIDE SEQUENCE</scope>
</reference>